<sequence>MIFVDEDKCTGCGDCLEVCPQEGAIVLQEAKAVINQDRCTSCAACLTACSEGAIYEMEAALMVAEQAQPAQVTKQSTLTQARPVVASAFAAAAPLAVDALAGLARKWLEGRSVARRTDDQLERGAGSQSEPGPGGRRRRRRSRGRW</sequence>
<evidence type="ECO:0000256" key="7">
    <source>
        <dbReference type="ARBA" id="ARBA00023014"/>
    </source>
</evidence>
<keyword evidence="6" id="KW-0408">Iron</keyword>
<evidence type="ECO:0000256" key="5">
    <source>
        <dbReference type="ARBA" id="ARBA00022982"/>
    </source>
</evidence>
<comment type="caution">
    <text evidence="10">The sequence shown here is derived from an EMBL/GenBank/DDBJ whole genome shotgun (WGS) entry which is preliminary data.</text>
</comment>
<dbReference type="InterPro" id="IPR050572">
    <property type="entry name" value="Fe-S_Ferredoxin"/>
</dbReference>
<keyword evidence="5" id="KW-0249">Electron transport</keyword>
<dbReference type="Gene3D" id="3.30.70.20">
    <property type="match status" value="1"/>
</dbReference>
<dbReference type="Pfam" id="PF13237">
    <property type="entry name" value="Fer4_10"/>
    <property type="match status" value="1"/>
</dbReference>
<evidence type="ECO:0000256" key="6">
    <source>
        <dbReference type="ARBA" id="ARBA00023004"/>
    </source>
</evidence>
<evidence type="ECO:0000256" key="4">
    <source>
        <dbReference type="ARBA" id="ARBA00022737"/>
    </source>
</evidence>
<dbReference type="AlphaFoldDB" id="X0XLL2"/>
<evidence type="ECO:0000256" key="8">
    <source>
        <dbReference type="SAM" id="MobiDB-lite"/>
    </source>
</evidence>
<dbReference type="PANTHER" id="PTHR43687:SF6">
    <property type="entry name" value="L-ASPARTATE SEMIALDEHYDE SULFURTRANSFERASE IRON-SULFUR SUBUNIT"/>
    <property type="match status" value="1"/>
</dbReference>
<proteinExistence type="predicted"/>
<evidence type="ECO:0000313" key="10">
    <source>
        <dbReference type="EMBL" id="GAG37528.1"/>
    </source>
</evidence>
<gene>
    <name evidence="10" type="ORF">S01H1_67302</name>
</gene>
<name>X0XLL2_9ZZZZ</name>
<organism evidence="10">
    <name type="scientific">marine sediment metagenome</name>
    <dbReference type="NCBI Taxonomy" id="412755"/>
    <lineage>
        <taxon>unclassified sequences</taxon>
        <taxon>metagenomes</taxon>
        <taxon>ecological metagenomes</taxon>
    </lineage>
</organism>
<dbReference type="PANTHER" id="PTHR43687">
    <property type="entry name" value="ADENYLYLSULFATE REDUCTASE, BETA SUBUNIT"/>
    <property type="match status" value="1"/>
</dbReference>
<feature type="compositionally biased region" description="Basic residues" evidence="8">
    <location>
        <begin position="135"/>
        <end position="146"/>
    </location>
</feature>
<dbReference type="SUPFAM" id="SSF54862">
    <property type="entry name" value="4Fe-4S ferredoxins"/>
    <property type="match status" value="1"/>
</dbReference>
<dbReference type="EMBL" id="BARS01044564">
    <property type="protein sequence ID" value="GAG37528.1"/>
    <property type="molecule type" value="Genomic_DNA"/>
</dbReference>
<dbReference type="PROSITE" id="PS00198">
    <property type="entry name" value="4FE4S_FER_1"/>
    <property type="match status" value="1"/>
</dbReference>
<evidence type="ECO:0000259" key="9">
    <source>
        <dbReference type="PROSITE" id="PS51379"/>
    </source>
</evidence>
<keyword evidence="3" id="KW-0479">Metal-binding</keyword>
<feature type="domain" description="4Fe-4S ferredoxin-type" evidence="9">
    <location>
        <begin position="1"/>
        <end position="30"/>
    </location>
</feature>
<dbReference type="PROSITE" id="PS51379">
    <property type="entry name" value="4FE4S_FER_2"/>
    <property type="match status" value="2"/>
</dbReference>
<keyword evidence="7" id="KW-0411">Iron-sulfur</keyword>
<feature type="non-terminal residue" evidence="10">
    <location>
        <position position="146"/>
    </location>
</feature>
<accession>X0XLL2</accession>
<dbReference type="GO" id="GO:0051539">
    <property type="term" value="F:4 iron, 4 sulfur cluster binding"/>
    <property type="evidence" value="ECO:0007669"/>
    <property type="project" value="UniProtKB-KW"/>
</dbReference>
<keyword evidence="2" id="KW-0004">4Fe-4S</keyword>
<dbReference type="InterPro" id="IPR017900">
    <property type="entry name" value="4Fe4S_Fe_S_CS"/>
</dbReference>
<keyword evidence="1" id="KW-0813">Transport</keyword>
<feature type="domain" description="4Fe-4S ferredoxin-type" evidence="9">
    <location>
        <begin position="31"/>
        <end position="60"/>
    </location>
</feature>
<keyword evidence="4" id="KW-0677">Repeat</keyword>
<evidence type="ECO:0000256" key="2">
    <source>
        <dbReference type="ARBA" id="ARBA00022485"/>
    </source>
</evidence>
<feature type="region of interest" description="Disordered" evidence="8">
    <location>
        <begin position="114"/>
        <end position="146"/>
    </location>
</feature>
<dbReference type="GO" id="GO:0046872">
    <property type="term" value="F:metal ion binding"/>
    <property type="evidence" value="ECO:0007669"/>
    <property type="project" value="UniProtKB-KW"/>
</dbReference>
<evidence type="ECO:0000256" key="3">
    <source>
        <dbReference type="ARBA" id="ARBA00022723"/>
    </source>
</evidence>
<protein>
    <recommendedName>
        <fullName evidence="9">4Fe-4S ferredoxin-type domain-containing protein</fullName>
    </recommendedName>
</protein>
<reference evidence="10" key="1">
    <citation type="journal article" date="2014" name="Front. Microbiol.">
        <title>High frequency of phylogenetically diverse reductive dehalogenase-homologous genes in deep subseafloor sedimentary metagenomes.</title>
        <authorList>
            <person name="Kawai M."/>
            <person name="Futagami T."/>
            <person name="Toyoda A."/>
            <person name="Takaki Y."/>
            <person name="Nishi S."/>
            <person name="Hori S."/>
            <person name="Arai W."/>
            <person name="Tsubouchi T."/>
            <person name="Morono Y."/>
            <person name="Uchiyama I."/>
            <person name="Ito T."/>
            <person name="Fujiyama A."/>
            <person name="Inagaki F."/>
            <person name="Takami H."/>
        </authorList>
    </citation>
    <scope>NUCLEOTIDE SEQUENCE</scope>
    <source>
        <strain evidence="10">Expedition CK06-06</strain>
    </source>
</reference>
<evidence type="ECO:0000256" key="1">
    <source>
        <dbReference type="ARBA" id="ARBA00022448"/>
    </source>
</evidence>
<dbReference type="InterPro" id="IPR017896">
    <property type="entry name" value="4Fe4S_Fe-S-bd"/>
</dbReference>